<feature type="region of interest" description="Disordered" evidence="1">
    <location>
        <begin position="203"/>
        <end position="233"/>
    </location>
</feature>
<proteinExistence type="predicted"/>
<feature type="region of interest" description="Disordered" evidence="1">
    <location>
        <begin position="1"/>
        <end position="32"/>
    </location>
</feature>
<organism evidence="4 5">
    <name type="scientific">Rugosimonospora acidiphila</name>
    <dbReference type="NCBI Taxonomy" id="556531"/>
    <lineage>
        <taxon>Bacteria</taxon>
        <taxon>Bacillati</taxon>
        <taxon>Actinomycetota</taxon>
        <taxon>Actinomycetes</taxon>
        <taxon>Micromonosporales</taxon>
        <taxon>Micromonosporaceae</taxon>
        <taxon>Rugosimonospora</taxon>
    </lineage>
</organism>
<keyword evidence="2" id="KW-0812">Transmembrane</keyword>
<evidence type="ECO:0000256" key="2">
    <source>
        <dbReference type="SAM" id="Phobius"/>
    </source>
</evidence>
<dbReference type="Gene3D" id="3.30.1380.10">
    <property type="match status" value="1"/>
</dbReference>
<evidence type="ECO:0000259" key="3">
    <source>
        <dbReference type="Pfam" id="PF02557"/>
    </source>
</evidence>
<protein>
    <recommendedName>
        <fullName evidence="3">D-alanyl-D-alanine carboxypeptidase-like core domain-containing protein</fullName>
    </recommendedName>
</protein>
<feature type="transmembrane region" description="Helical" evidence="2">
    <location>
        <begin position="39"/>
        <end position="59"/>
    </location>
</feature>
<dbReference type="Pfam" id="PF02557">
    <property type="entry name" value="VanY"/>
    <property type="match status" value="1"/>
</dbReference>
<dbReference type="InterPro" id="IPR003709">
    <property type="entry name" value="VanY-like_core_dom"/>
</dbReference>
<dbReference type="Proteomes" id="UP001501570">
    <property type="component" value="Unassembled WGS sequence"/>
</dbReference>
<dbReference type="SUPFAM" id="SSF55166">
    <property type="entry name" value="Hedgehog/DD-peptidase"/>
    <property type="match status" value="1"/>
</dbReference>
<evidence type="ECO:0000313" key="4">
    <source>
        <dbReference type="EMBL" id="GAA5189665.1"/>
    </source>
</evidence>
<name>A0ABP9S2B4_9ACTN</name>
<accession>A0ABP9S2B4</accession>
<keyword evidence="5" id="KW-1185">Reference proteome</keyword>
<feature type="domain" description="D-alanyl-D-alanine carboxypeptidase-like core" evidence="3">
    <location>
        <begin position="101"/>
        <end position="176"/>
    </location>
</feature>
<reference evidence="5" key="1">
    <citation type="journal article" date="2019" name="Int. J. Syst. Evol. Microbiol.">
        <title>The Global Catalogue of Microorganisms (GCM) 10K type strain sequencing project: providing services to taxonomists for standard genome sequencing and annotation.</title>
        <authorList>
            <consortium name="The Broad Institute Genomics Platform"/>
            <consortium name="The Broad Institute Genome Sequencing Center for Infectious Disease"/>
            <person name="Wu L."/>
            <person name="Ma J."/>
        </authorList>
    </citation>
    <scope>NUCLEOTIDE SEQUENCE [LARGE SCALE GENOMIC DNA]</scope>
    <source>
        <strain evidence="5">JCM 18304</strain>
    </source>
</reference>
<sequence>MRPSIPDRLDRLAPARSGSPDPAEIGATPARSTRRRDRVYRIVTRVLAVLLLPVAFAAAPRRARHVACQWALAARFPAENLHGLTPQTRAAFEAARTRALWRDGELIGLTDGYRSAARQERLFAEMVRRTGSPQAARLWILPPHQSRHVAGTALDVRPTEGARWLERHGGRYHLYRVYDNEWWHFEYRPEGAPARLSHPGASIPARGRVGEPTGGWVTSGAARHERIGQWSPA</sequence>
<feature type="compositionally biased region" description="Basic and acidic residues" evidence="1">
    <location>
        <begin position="1"/>
        <end position="13"/>
    </location>
</feature>
<keyword evidence="2" id="KW-1133">Transmembrane helix</keyword>
<keyword evidence="2" id="KW-0472">Membrane</keyword>
<evidence type="ECO:0000256" key="1">
    <source>
        <dbReference type="SAM" id="MobiDB-lite"/>
    </source>
</evidence>
<dbReference type="InterPro" id="IPR009045">
    <property type="entry name" value="Zn_M74/Hedgehog-like"/>
</dbReference>
<dbReference type="EMBL" id="BAABJQ010000012">
    <property type="protein sequence ID" value="GAA5189665.1"/>
    <property type="molecule type" value="Genomic_DNA"/>
</dbReference>
<evidence type="ECO:0000313" key="5">
    <source>
        <dbReference type="Proteomes" id="UP001501570"/>
    </source>
</evidence>
<dbReference type="RefSeq" id="WP_345632115.1">
    <property type="nucleotide sequence ID" value="NZ_BAABJQ010000012.1"/>
</dbReference>
<comment type="caution">
    <text evidence="4">The sequence shown here is derived from an EMBL/GenBank/DDBJ whole genome shotgun (WGS) entry which is preliminary data.</text>
</comment>
<gene>
    <name evidence="4" type="ORF">GCM10023322_42950</name>
</gene>